<gene>
    <name evidence="2" type="ORF">DNG_04882</name>
</gene>
<name>A0AAE8MYS5_9PEZI</name>
<dbReference type="AlphaFoldDB" id="A0AAE8MYS5"/>
<evidence type="ECO:0000313" key="3">
    <source>
        <dbReference type="Proteomes" id="UP001187682"/>
    </source>
</evidence>
<dbReference type="Proteomes" id="UP001187682">
    <property type="component" value="Unassembled WGS sequence"/>
</dbReference>
<keyword evidence="3" id="KW-1185">Reference proteome</keyword>
<accession>A0AAE8MYS5</accession>
<dbReference type="EMBL" id="ONZQ02000006">
    <property type="protein sequence ID" value="SPO02209.1"/>
    <property type="molecule type" value="Genomic_DNA"/>
</dbReference>
<feature type="compositionally biased region" description="Basic and acidic residues" evidence="1">
    <location>
        <begin position="264"/>
        <end position="275"/>
    </location>
</feature>
<reference evidence="2" key="1">
    <citation type="submission" date="2018-03" db="EMBL/GenBank/DDBJ databases">
        <authorList>
            <person name="Guldener U."/>
        </authorList>
    </citation>
    <scope>NUCLEOTIDE SEQUENCE</scope>
</reference>
<feature type="region of interest" description="Disordered" evidence="1">
    <location>
        <begin position="315"/>
        <end position="343"/>
    </location>
</feature>
<organism evidence="2 3">
    <name type="scientific">Cephalotrichum gorgonifer</name>
    <dbReference type="NCBI Taxonomy" id="2041049"/>
    <lineage>
        <taxon>Eukaryota</taxon>
        <taxon>Fungi</taxon>
        <taxon>Dikarya</taxon>
        <taxon>Ascomycota</taxon>
        <taxon>Pezizomycotina</taxon>
        <taxon>Sordariomycetes</taxon>
        <taxon>Hypocreomycetidae</taxon>
        <taxon>Microascales</taxon>
        <taxon>Microascaceae</taxon>
        <taxon>Cephalotrichum</taxon>
    </lineage>
</organism>
<feature type="compositionally biased region" description="Polar residues" evidence="1">
    <location>
        <begin position="332"/>
        <end position="343"/>
    </location>
</feature>
<feature type="region of interest" description="Disordered" evidence="1">
    <location>
        <begin position="260"/>
        <end position="289"/>
    </location>
</feature>
<evidence type="ECO:0000313" key="2">
    <source>
        <dbReference type="EMBL" id="SPO02209.1"/>
    </source>
</evidence>
<sequence length="452" mass="49039">MRNNYEEIDTSFDIDLAEDTVGEGGPRLELKATRITPDTNLGDESREQPTNVIDQDLGGKRMTVKCDMVKIIHGTVVSNGSPATLVVFQFAFVPRVIGARYKEAEIMIRFSAGELQSISPAETSVFMRSKTEREVTHSLSPNLQAAHGPVSAGLEYQWQRRESLSITDHAKVTGFIKSQRTRAGQNGTNNTVIWTLHENSQTSSGIPYFVQTALLLKREPPSPGGEEAKFSADIDIKVDVDGTTSVNEATGRVFGLLSNRRQSSKRDKDDGDIRFNPRLSKGTLESGSTSKLKAENLDTFRRLWLFPAWVDGAGEPQLPGKKPRAPEHTGAIENTPQDPRDTTTVTEKALSPAGIGALGLDPDEIPDVGKVSLGLPDMAVPSEAGMPAAGAGKGASAIGVAAKNEICEQLELVRAEAGAVKRLADLIKEERRLLGELRRIQKPWAEKTDPHG</sequence>
<proteinExistence type="predicted"/>
<protein>
    <submittedName>
        <fullName evidence="2">Uncharacterized protein</fullName>
    </submittedName>
</protein>
<comment type="caution">
    <text evidence="2">The sequence shown here is derived from an EMBL/GenBank/DDBJ whole genome shotgun (WGS) entry which is preliminary data.</text>
</comment>
<evidence type="ECO:0000256" key="1">
    <source>
        <dbReference type="SAM" id="MobiDB-lite"/>
    </source>
</evidence>